<dbReference type="OMA" id="MRTTHHK"/>
<dbReference type="InterPro" id="IPR006838">
    <property type="entry name" value="ADTRP_AIG1"/>
</dbReference>
<evidence type="ECO:0000256" key="11">
    <source>
        <dbReference type="ARBA" id="ARBA00048701"/>
    </source>
</evidence>
<evidence type="ECO:0008006" key="20">
    <source>
        <dbReference type="Google" id="ProtNLM"/>
    </source>
</evidence>
<comment type="catalytic activity">
    <reaction evidence="15">
        <text>13-(9Z-hexadecenoyloxy)-octadecanoate + H2O = 13-hydroxy-octadecanoate + (9Z)-hexadecenoate + H(+)</text>
        <dbReference type="Rhea" id="RHEA:52076"/>
        <dbReference type="ChEBI" id="CHEBI:15377"/>
        <dbReference type="ChEBI" id="CHEBI:15378"/>
        <dbReference type="ChEBI" id="CHEBI:32372"/>
        <dbReference type="ChEBI" id="CHEBI:136304"/>
        <dbReference type="ChEBI" id="CHEBI:136315"/>
    </reaction>
    <physiologicalReaction direction="left-to-right" evidence="15">
        <dbReference type="Rhea" id="RHEA:52077"/>
    </physiologicalReaction>
</comment>
<feature type="transmembrane region" description="Helical" evidence="17">
    <location>
        <begin position="66"/>
        <end position="83"/>
    </location>
</feature>
<evidence type="ECO:0000256" key="13">
    <source>
        <dbReference type="ARBA" id="ARBA00049221"/>
    </source>
</evidence>
<dbReference type="EnsemblMetazoa" id="XM_021056644.2">
    <property type="protein sequence ID" value="XP_020912303.1"/>
    <property type="gene ID" value="LOC110250050"/>
</dbReference>
<dbReference type="GeneID" id="110250050"/>
<accession>A0A913XZF2</accession>
<evidence type="ECO:0000256" key="14">
    <source>
        <dbReference type="ARBA" id="ARBA00049296"/>
    </source>
</evidence>
<evidence type="ECO:0000256" key="10">
    <source>
        <dbReference type="ARBA" id="ARBA00048680"/>
    </source>
</evidence>
<protein>
    <recommendedName>
        <fullName evidence="20">Androgen-induced gene 1 protein-like</fullName>
    </recommendedName>
</protein>
<comment type="catalytic activity">
    <reaction evidence="12">
        <text>9-(9Z-octadecenoyloxy)-octadecanoate + H2O = 9-hydroxy-octadecanoate + (9Z)-octadecenoate + H(+)</text>
        <dbReference type="Rhea" id="RHEA:52048"/>
        <dbReference type="ChEBI" id="CHEBI:15377"/>
        <dbReference type="ChEBI" id="CHEBI:15378"/>
        <dbReference type="ChEBI" id="CHEBI:30823"/>
        <dbReference type="ChEBI" id="CHEBI:136282"/>
        <dbReference type="ChEBI" id="CHEBI:136286"/>
    </reaction>
    <physiologicalReaction direction="left-to-right" evidence="12">
        <dbReference type="Rhea" id="RHEA:52049"/>
    </physiologicalReaction>
</comment>
<comment type="catalytic activity">
    <reaction evidence="14">
        <text>13-(9Z-octadecenoyloxy)-octadecanoate + H2O = 13-hydroxy-octadecanoate + (9Z)-octadecenoate + H(+)</text>
        <dbReference type="Rhea" id="RHEA:52064"/>
        <dbReference type="ChEBI" id="CHEBI:15377"/>
        <dbReference type="ChEBI" id="CHEBI:15378"/>
        <dbReference type="ChEBI" id="CHEBI:30823"/>
        <dbReference type="ChEBI" id="CHEBI:136303"/>
        <dbReference type="ChEBI" id="CHEBI:136304"/>
    </reaction>
    <physiologicalReaction direction="left-to-right" evidence="14">
        <dbReference type="Rhea" id="RHEA:52065"/>
    </physiologicalReaction>
</comment>
<comment type="catalytic activity">
    <reaction evidence="16">
        <text>12-(9Z-hexadecenoyloxy)-octadecanoate + H2O = 12-hydroxyoctadecanoate + (9Z)-hexadecenoate + H(+)</text>
        <dbReference type="Rhea" id="RHEA:52072"/>
        <dbReference type="ChEBI" id="CHEBI:15377"/>
        <dbReference type="ChEBI" id="CHEBI:15378"/>
        <dbReference type="ChEBI" id="CHEBI:32372"/>
        <dbReference type="ChEBI" id="CHEBI:84201"/>
        <dbReference type="ChEBI" id="CHEBI:136312"/>
    </reaction>
    <physiologicalReaction direction="left-to-right" evidence="16">
        <dbReference type="Rhea" id="RHEA:52073"/>
    </physiologicalReaction>
</comment>
<feature type="transmembrane region" description="Helical" evidence="17">
    <location>
        <begin position="103"/>
        <end position="122"/>
    </location>
</feature>
<dbReference type="Pfam" id="PF04750">
    <property type="entry name" value="Far-17a_AIG1"/>
    <property type="match status" value="1"/>
</dbReference>
<evidence type="ECO:0000256" key="7">
    <source>
        <dbReference type="ARBA" id="ARBA00047368"/>
    </source>
</evidence>
<comment type="subcellular location">
    <subcellularLocation>
        <location evidence="2">Endomembrane system</location>
        <topology evidence="2">Multi-pass membrane protein</topology>
    </subcellularLocation>
</comment>
<comment type="catalytic activity">
    <reaction evidence="1">
        <text>9-(9Z-hexadecenoyloxy)-octadecanoate + H2O = (9Z)-hexadecenoate + 9-hydroxy-octadecanoate + H(+)</text>
        <dbReference type="Rhea" id="RHEA:52068"/>
        <dbReference type="ChEBI" id="CHEBI:15377"/>
        <dbReference type="ChEBI" id="CHEBI:15378"/>
        <dbReference type="ChEBI" id="CHEBI:32372"/>
        <dbReference type="ChEBI" id="CHEBI:136286"/>
        <dbReference type="ChEBI" id="CHEBI:136309"/>
    </reaction>
    <physiologicalReaction direction="left-to-right" evidence="1">
        <dbReference type="Rhea" id="RHEA:52069"/>
    </physiologicalReaction>
</comment>
<dbReference type="PANTHER" id="PTHR10989:SF16">
    <property type="entry name" value="AT02829P-RELATED"/>
    <property type="match status" value="1"/>
</dbReference>
<evidence type="ECO:0000256" key="8">
    <source>
        <dbReference type="ARBA" id="ARBA00047427"/>
    </source>
</evidence>
<dbReference type="GO" id="GO:0012505">
    <property type="term" value="C:endomembrane system"/>
    <property type="evidence" value="ECO:0007669"/>
    <property type="project" value="UniProtKB-SubCell"/>
</dbReference>
<evidence type="ECO:0000313" key="19">
    <source>
        <dbReference type="Proteomes" id="UP000887567"/>
    </source>
</evidence>
<organism evidence="18 19">
    <name type="scientific">Exaiptasia diaphana</name>
    <name type="common">Tropical sea anemone</name>
    <name type="synonym">Aiptasia pulchella</name>
    <dbReference type="NCBI Taxonomy" id="2652724"/>
    <lineage>
        <taxon>Eukaryota</taxon>
        <taxon>Metazoa</taxon>
        <taxon>Cnidaria</taxon>
        <taxon>Anthozoa</taxon>
        <taxon>Hexacorallia</taxon>
        <taxon>Actiniaria</taxon>
        <taxon>Aiptasiidae</taxon>
        <taxon>Exaiptasia</taxon>
    </lineage>
</organism>
<feature type="transmembrane region" description="Helical" evidence="17">
    <location>
        <begin position="134"/>
        <end position="161"/>
    </location>
</feature>
<evidence type="ECO:0000256" key="17">
    <source>
        <dbReference type="SAM" id="Phobius"/>
    </source>
</evidence>
<evidence type="ECO:0000313" key="18">
    <source>
        <dbReference type="EnsemblMetazoa" id="XP_020912303.1"/>
    </source>
</evidence>
<evidence type="ECO:0000256" key="2">
    <source>
        <dbReference type="ARBA" id="ARBA00004127"/>
    </source>
</evidence>
<dbReference type="PANTHER" id="PTHR10989">
    <property type="entry name" value="ANDROGEN-INDUCED PROTEIN 1-RELATED"/>
    <property type="match status" value="1"/>
</dbReference>
<reference evidence="18" key="1">
    <citation type="submission" date="2022-11" db="UniProtKB">
        <authorList>
            <consortium name="EnsemblMetazoa"/>
        </authorList>
    </citation>
    <scope>IDENTIFICATION</scope>
</reference>
<evidence type="ECO:0000256" key="16">
    <source>
        <dbReference type="ARBA" id="ARBA00049428"/>
    </source>
</evidence>
<evidence type="ECO:0000256" key="9">
    <source>
        <dbReference type="ARBA" id="ARBA00047863"/>
    </source>
</evidence>
<feature type="transmembrane region" description="Helical" evidence="17">
    <location>
        <begin position="181"/>
        <end position="200"/>
    </location>
</feature>
<keyword evidence="19" id="KW-1185">Reference proteome</keyword>
<comment type="catalytic activity">
    <reaction evidence="10">
        <text>12-octadecanoyloxy-octadecanoate + H2O = 12-hydroxyoctadecanoate + octadecanoate + H(+)</text>
        <dbReference type="Rhea" id="RHEA:52080"/>
        <dbReference type="ChEBI" id="CHEBI:15377"/>
        <dbReference type="ChEBI" id="CHEBI:15378"/>
        <dbReference type="ChEBI" id="CHEBI:25629"/>
        <dbReference type="ChEBI" id="CHEBI:84201"/>
        <dbReference type="ChEBI" id="CHEBI:136330"/>
    </reaction>
    <physiologicalReaction direction="left-to-right" evidence="10">
        <dbReference type="Rhea" id="RHEA:52081"/>
    </physiologicalReaction>
</comment>
<dbReference type="Proteomes" id="UP000887567">
    <property type="component" value="Unplaced"/>
</dbReference>
<dbReference type="GO" id="GO:0016020">
    <property type="term" value="C:membrane"/>
    <property type="evidence" value="ECO:0007669"/>
    <property type="project" value="InterPro"/>
</dbReference>
<evidence type="ECO:0000256" key="6">
    <source>
        <dbReference type="ARBA" id="ARBA00023136"/>
    </source>
</evidence>
<evidence type="ECO:0000256" key="15">
    <source>
        <dbReference type="ARBA" id="ARBA00049322"/>
    </source>
</evidence>
<dbReference type="KEGG" id="epa:110250050"/>
<keyword evidence="4 17" id="KW-0812">Transmembrane</keyword>
<feature type="transmembrane region" description="Helical" evidence="17">
    <location>
        <begin position="244"/>
        <end position="265"/>
    </location>
</feature>
<comment type="catalytic activity">
    <reaction evidence="7">
        <text>12-hexadecanoyloxy-octadecanoate + H2O = 12-hydroxyoctadecanoate + hexadecanoate + H(+)</text>
        <dbReference type="Rhea" id="RHEA:52056"/>
        <dbReference type="ChEBI" id="CHEBI:7896"/>
        <dbReference type="ChEBI" id="CHEBI:15377"/>
        <dbReference type="ChEBI" id="CHEBI:15378"/>
        <dbReference type="ChEBI" id="CHEBI:83677"/>
        <dbReference type="ChEBI" id="CHEBI:84201"/>
    </reaction>
    <physiologicalReaction direction="left-to-right" evidence="7">
        <dbReference type="Rhea" id="RHEA:52057"/>
    </physiologicalReaction>
</comment>
<name>A0A913XZF2_EXADI</name>
<evidence type="ECO:0000256" key="4">
    <source>
        <dbReference type="ARBA" id="ARBA00022692"/>
    </source>
</evidence>
<evidence type="ECO:0000256" key="3">
    <source>
        <dbReference type="ARBA" id="ARBA00009300"/>
    </source>
</evidence>
<dbReference type="AlphaFoldDB" id="A0A913XZF2"/>
<proteinExistence type="inferred from homology"/>
<comment type="catalytic activity">
    <reaction evidence="13">
        <text>9-octadecanoyloxy-octadecanoate + H2O = 9-hydroxy-octadecanoate + octadecanoate + H(+)</text>
        <dbReference type="Rhea" id="RHEA:52096"/>
        <dbReference type="ChEBI" id="CHEBI:15377"/>
        <dbReference type="ChEBI" id="CHEBI:15378"/>
        <dbReference type="ChEBI" id="CHEBI:25629"/>
        <dbReference type="ChEBI" id="CHEBI:136286"/>
        <dbReference type="ChEBI" id="CHEBI:136373"/>
    </reaction>
    <physiologicalReaction direction="left-to-right" evidence="13">
        <dbReference type="Rhea" id="RHEA:52097"/>
    </physiologicalReaction>
</comment>
<evidence type="ECO:0000256" key="5">
    <source>
        <dbReference type="ARBA" id="ARBA00022989"/>
    </source>
</evidence>
<evidence type="ECO:0000256" key="12">
    <source>
        <dbReference type="ARBA" id="ARBA00048800"/>
    </source>
</evidence>
<comment type="catalytic activity">
    <reaction evidence="8">
        <text>13-octadecanoyloxy-octadecanoate + H2O = 13-hydroxy-octadecanoate + octadecanoate + H(+)</text>
        <dbReference type="Rhea" id="RHEA:52084"/>
        <dbReference type="ChEBI" id="CHEBI:15377"/>
        <dbReference type="ChEBI" id="CHEBI:15378"/>
        <dbReference type="ChEBI" id="CHEBI:25629"/>
        <dbReference type="ChEBI" id="CHEBI:136304"/>
        <dbReference type="ChEBI" id="CHEBI:136335"/>
    </reaction>
    <physiologicalReaction direction="left-to-right" evidence="8">
        <dbReference type="Rhea" id="RHEA:52085"/>
    </physiologicalReaction>
</comment>
<dbReference type="OrthoDB" id="1898221at2759"/>
<feature type="transmembrane region" description="Helical" evidence="17">
    <location>
        <begin position="212"/>
        <end position="232"/>
    </location>
</feature>
<comment type="similarity">
    <text evidence="3">Belongs to the AIG1 family.</text>
</comment>
<comment type="catalytic activity">
    <reaction evidence="9">
        <text>9-hexadecanoyloxy-octadecanoate + H2O = 9-hydroxy-octadecanoate + hexadecanoate + H(+)</text>
        <dbReference type="Rhea" id="RHEA:52052"/>
        <dbReference type="ChEBI" id="CHEBI:7896"/>
        <dbReference type="ChEBI" id="CHEBI:15377"/>
        <dbReference type="ChEBI" id="CHEBI:15378"/>
        <dbReference type="ChEBI" id="CHEBI:83670"/>
        <dbReference type="ChEBI" id="CHEBI:136286"/>
    </reaction>
    <physiologicalReaction direction="left-to-right" evidence="9">
        <dbReference type="Rhea" id="RHEA:52053"/>
    </physiologicalReaction>
</comment>
<comment type="catalytic activity">
    <reaction evidence="11">
        <text>12-(9Z-octadecenoyloxy)-octadecanoate + H2O = 12-hydroxyoctadecanoate + (9Z)-octadecenoate + H(+)</text>
        <dbReference type="Rhea" id="RHEA:52060"/>
        <dbReference type="ChEBI" id="CHEBI:15377"/>
        <dbReference type="ChEBI" id="CHEBI:15378"/>
        <dbReference type="ChEBI" id="CHEBI:30823"/>
        <dbReference type="ChEBI" id="CHEBI:84201"/>
        <dbReference type="ChEBI" id="CHEBI:136302"/>
    </reaction>
    <physiologicalReaction direction="left-to-right" evidence="11">
        <dbReference type="Rhea" id="RHEA:52061"/>
    </physiologicalReaction>
</comment>
<dbReference type="RefSeq" id="XP_020912303.1">
    <property type="nucleotide sequence ID" value="XM_021056644.2"/>
</dbReference>
<sequence>MSQNTCNELPLTKKKLDSHKIERSTRDAGSCRLLHDIHEFKMSWNGVPVAKATAGRTMATSVFPRLLFRYVFCLVHLIGISYHCIEMDLDAYRVFGGRFKFLTFLNMILQWIYFTSAAVTDFHTLVKKRKSEVMAYLCDILFATWVFPVGLAVSLLFWALYLMDPYSCQNEREANLIPTWLNQYMHTLPGIAVLLEVLLFKHEYPSKSTGIRGVLGFGIMYTIWIFLIAYYAEFWVYPFLEKMSLPWIVCFFGCAFVLLVLLYLLGDWLAQEKQPAAFQHNLKKEN</sequence>
<keyword evidence="6 17" id="KW-0472">Membrane</keyword>
<evidence type="ECO:0000256" key="1">
    <source>
        <dbReference type="ARBA" id="ARBA00000923"/>
    </source>
</evidence>
<keyword evidence="5 17" id="KW-1133">Transmembrane helix</keyword>